<reference evidence="4 7" key="1">
    <citation type="submission" date="2015-09" db="EMBL/GenBank/DDBJ databases">
        <title>Genome announcement of multiple Pseudomonas syringae strains.</title>
        <authorList>
            <person name="Thakur S."/>
            <person name="Wang P.W."/>
            <person name="Gong Y."/>
            <person name="Weir B.S."/>
            <person name="Guttman D.S."/>
        </authorList>
    </citation>
    <scope>NUCLEOTIDE SEQUENCE [LARGE SCALE GENOMIC DNA]</scope>
    <source>
        <strain evidence="4 7">ICMP4455</strain>
    </source>
</reference>
<keyword evidence="2" id="KW-0812">Transmembrane</keyword>
<keyword evidence="2" id="KW-1133">Transmembrane helix</keyword>
<feature type="compositionally biased region" description="Basic and acidic residues" evidence="1">
    <location>
        <begin position="1"/>
        <end position="10"/>
    </location>
</feature>
<evidence type="ECO:0000256" key="2">
    <source>
        <dbReference type="SAM" id="Phobius"/>
    </source>
</evidence>
<reference evidence="8 9" key="2">
    <citation type="submission" date="2018-08" db="EMBL/GenBank/DDBJ databases">
        <title>Recombination of ecologically and evolutionarily significant loci maintains genetic cohesion in the Pseudomonas syringae species complex.</title>
        <authorList>
            <person name="Dillon M."/>
            <person name="Thakur S."/>
            <person name="Almeida R.N.D."/>
            <person name="Weir B.S."/>
            <person name="Guttman D.S."/>
        </authorList>
    </citation>
    <scope>NUCLEOTIDE SEQUENCE [LARGE SCALE GENOMIC DNA]</scope>
    <source>
        <strain evidence="6 9">ICMP 4316</strain>
        <strain evidence="5 8">ICMP 8636</strain>
    </source>
</reference>
<feature type="region of interest" description="Disordered" evidence="1">
    <location>
        <begin position="1"/>
        <end position="28"/>
    </location>
</feature>
<comment type="caution">
    <text evidence="4">The sequence shown here is derived from an EMBL/GenBank/DDBJ whole genome shotgun (WGS) entry which is preliminary data.</text>
</comment>
<dbReference type="AlphaFoldDB" id="A0A0N8RGG3"/>
<dbReference type="PATRIC" id="fig|129137.4.peg.234"/>
<organism evidence="4 7">
    <name type="scientific">Pseudomonas amygdali pv. eriobotryae</name>
    <dbReference type="NCBI Taxonomy" id="129137"/>
    <lineage>
        <taxon>Bacteria</taxon>
        <taxon>Pseudomonadati</taxon>
        <taxon>Pseudomonadota</taxon>
        <taxon>Gammaproteobacteria</taxon>
        <taxon>Pseudomonadales</taxon>
        <taxon>Pseudomonadaceae</taxon>
        <taxon>Pseudomonas</taxon>
        <taxon>Pseudomonas amygdali</taxon>
    </lineage>
</organism>
<protein>
    <submittedName>
        <fullName evidence="4">Uncharacterized protein</fullName>
    </submittedName>
</protein>
<dbReference type="EMBL" id="RBOA01000423">
    <property type="protein sequence ID" value="RML96201.1"/>
    <property type="molecule type" value="Genomic_DNA"/>
</dbReference>
<evidence type="ECO:0000313" key="8">
    <source>
        <dbReference type="Proteomes" id="UP000272627"/>
    </source>
</evidence>
<evidence type="ECO:0000313" key="6">
    <source>
        <dbReference type="EMBL" id="RMO59892.1"/>
    </source>
</evidence>
<dbReference type="EMBL" id="LJQI01000284">
    <property type="protein sequence ID" value="KPX25911.1"/>
    <property type="molecule type" value="Genomic_DNA"/>
</dbReference>
<evidence type="ECO:0000313" key="4">
    <source>
        <dbReference type="EMBL" id="KPX25911.1"/>
    </source>
</evidence>
<feature type="transmembrane region" description="Helical" evidence="2">
    <location>
        <begin position="36"/>
        <end position="55"/>
    </location>
</feature>
<keyword evidence="2" id="KW-0472">Membrane</keyword>
<dbReference type="Proteomes" id="UP000272627">
    <property type="component" value="Unassembled WGS sequence"/>
</dbReference>
<dbReference type="Proteomes" id="UP000630864">
    <property type="component" value="Unassembled WGS sequence"/>
</dbReference>
<name>A0A0N8RGG3_PSEA0</name>
<gene>
    <name evidence="4" type="ORF">ALO70_00142</name>
    <name evidence="6" type="ORF">ALQ39_02736</name>
    <name evidence="5" type="ORF">ALQ86_04344</name>
    <name evidence="3" type="ORF">PSE10A_19880</name>
</gene>
<reference evidence="3" key="3">
    <citation type="submission" date="2020-09" db="EMBL/GenBank/DDBJ databases">
        <title>Pseudomonas syringae pv. eriobotryae genome sequence causing loquat canker disease.</title>
        <authorList>
            <person name="Fukuda S."/>
            <person name="Tashiro H."/>
            <person name="Nagano Y."/>
        </authorList>
    </citation>
    <scope>NUCLEOTIDE SEQUENCE</scope>
    <source>
        <strain evidence="3">AM001</strain>
    </source>
</reference>
<dbReference type="EMBL" id="RBPV01000198">
    <property type="protein sequence ID" value="RMO59892.1"/>
    <property type="molecule type" value="Genomic_DNA"/>
</dbReference>
<evidence type="ECO:0000313" key="5">
    <source>
        <dbReference type="EMBL" id="RML96201.1"/>
    </source>
</evidence>
<evidence type="ECO:0000313" key="3">
    <source>
        <dbReference type="EMBL" id="GFZ59477.1"/>
    </source>
</evidence>
<dbReference type="Proteomes" id="UP000050490">
    <property type="component" value="Unassembled WGS sequence"/>
</dbReference>
<evidence type="ECO:0000256" key="1">
    <source>
        <dbReference type="SAM" id="MobiDB-lite"/>
    </source>
</evidence>
<evidence type="ECO:0000313" key="7">
    <source>
        <dbReference type="Proteomes" id="UP000050490"/>
    </source>
</evidence>
<evidence type="ECO:0000313" key="9">
    <source>
        <dbReference type="Proteomes" id="UP000275613"/>
    </source>
</evidence>
<proteinExistence type="predicted"/>
<dbReference type="Proteomes" id="UP000275613">
    <property type="component" value="Unassembled WGS sequence"/>
</dbReference>
<sequence>MQDMKNRRNASENLSVDEEDTIARAQRRKSRSAPTFQHYLLMVLLLMGLCAYGLFHYRHLPKTIDAAPALSSAFVDADASAVAPLPLHETPGRPQTLSECMGPDNLIDETVATCRFGKGQETVRNSTAQGMVSASYMSHYKAQQQRPQPRLAAAQFVESAVVWQWDRKRTYHAEWIVTDAQIDGTSVCRNWRRGSIEYRECRKGAKVYFKEQCKRLAESATRQRYCSAASGFNPLG</sequence>
<accession>A0A0N8RGG3</accession>
<dbReference type="EMBL" id="BMZW01000009">
    <property type="protein sequence ID" value="GFZ59477.1"/>
    <property type="molecule type" value="Genomic_DNA"/>
</dbReference>